<gene>
    <name evidence="3" type="ordered locus">Nther_0801</name>
</gene>
<feature type="domain" description="Transcription elongation factor GreA/GreB C-terminal" evidence="2">
    <location>
        <begin position="92"/>
        <end position="154"/>
    </location>
</feature>
<evidence type="ECO:0000313" key="4">
    <source>
        <dbReference type="Proteomes" id="UP000001683"/>
    </source>
</evidence>
<organism evidence="3 4">
    <name type="scientific">Natranaerobius thermophilus (strain ATCC BAA-1301 / DSM 18059 / JW/NM-WN-LF)</name>
    <dbReference type="NCBI Taxonomy" id="457570"/>
    <lineage>
        <taxon>Bacteria</taxon>
        <taxon>Bacillati</taxon>
        <taxon>Bacillota</taxon>
        <taxon>Clostridia</taxon>
        <taxon>Natranaerobiales</taxon>
        <taxon>Natranaerobiaceae</taxon>
        <taxon>Natranaerobius</taxon>
    </lineage>
</organism>
<dbReference type="RefSeq" id="WP_012447266.1">
    <property type="nucleotide sequence ID" value="NC_010718.1"/>
</dbReference>
<dbReference type="HOGENOM" id="CLU_917740_0_0_9"/>
<dbReference type="Pfam" id="PF01272">
    <property type="entry name" value="GreA_GreB"/>
    <property type="match status" value="1"/>
</dbReference>
<dbReference type="AlphaFoldDB" id="B2A7T5"/>
<evidence type="ECO:0000259" key="2">
    <source>
        <dbReference type="Pfam" id="PF01272"/>
    </source>
</evidence>
<dbReference type="OrthoDB" id="2446958at2"/>
<dbReference type="KEGG" id="nth:Nther_0801"/>
<dbReference type="EMBL" id="CP001034">
    <property type="protein sequence ID" value="ACB84387.1"/>
    <property type="molecule type" value="Genomic_DNA"/>
</dbReference>
<dbReference type="InterPro" id="IPR036953">
    <property type="entry name" value="GreA/GreB_C_sf"/>
</dbReference>
<evidence type="ECO:0000256" key="1">
    <source>
        <dbReference type="SAM" id="Coils"/>
    </source>
</evidence>
<feature type="coiled-coil region" evidence="1">
    <location>
        <begin position="268"/>
        <end position="295"/>
    </location>
</feature>
<dbReference type="Gene3D" id="3.10.50.30">
    <property type="entry name" value="Transcription elongation factor, GreA/GreB, C-terminal domain"/>
    <property type="match status" value="1"/>
</dbReference>
<dbReference type="SUPFAM" id="SSF54534">
    <property type="entry name" value="FKBP-like"/>
    <property type="match status" value="1"/>
</dbReference>
<keyword evidence="4" id="KW-1185">Reference proteome</keyword>
<sequence>MLIEMENSNKEKEKGSDNLDFELVLLRLHIKNKKNIKEKFLTLKQLEILDEIIEEFIWLDILKSDLRDGLFSIDELLEIKEFIKSMIKTYSNQFITIEDQVTIKDLLDDNIFQFKLTENNKDTEIKTISPKSPVGQKLIGKTYGEIIEVEVSTIGKKELNKYKVLDYVKSSYVEEIKFNIIQEEFFYIEDWPKDEFDVSSFGINNNCYEKMEETPLYKCGYKIWENGRELSENERWDRLINNAIPKLGTKEVVGTIMSHIRSRSISGEEKYKNAINKWKLDLSKLQNEFNKKKIDLFKSKKSI</sequence>
<proteinExistence type="predicted"/>
<dbReference type="STRING" id="457570.Nther_0801"/>
<reference evidence="3 4" key="1">
    <citation type="submission" date="2008-04" db="EMBL/GenBank/DDBJ databases">
        <title>Complete sequence of chromosome of Natranaerobius thermophilus JW/NM-WN-LF.</title>
        <authorList>
            <consortium name="US DOE Joint Genome Institute"/>
            <person name="Copeland A."/>
            <person name="Lucas S."/>
            <person name="Lapidus A."/>
            <person name="Glavina del Rio T."/>
            <person name="Dalin E."/>
            <person name="Tice H."/>
            <person name="Bruce D."/>
            <person name="Goodwin L."/>
            <person name="Pitluck S."/>
            <person name="Chertkov O."/>
            <person name="Brettin T."/>
            <person name="Detter J.C."/>
            <person name="Han C."/>
            <person name="Kuske C.R."/>
            <person name="Schmutz J."/>
            <person name="Larimer F."/>
            <person name="Land M."/>
            <person name="Hauser L."/>
            <person name="Kyrpides N."/>
            <person name="Lykidis A."/>
            <person name="Mesbah N.M."/>
            <person name="Wiegel J."/>
        </authorList>
    </citation>
    <scope>NUCLEOTIDE SEQUENCE [LARGE SCALE GENOMIC DNA]</scope>
    <source>
        <strain evidence="4">ATCC BAA-1301 / DSM 18059 / JW/NM-WN-LF</strain>
    </source>
</reference>
<dbReference type="InterPro" id="IPR001437">
    <property type="entry name" value="Tscrpt_elong_fac_GreA/B_C"/>
</dbReference>
<keyword evidence="1" id="KW-0175">Coiled coil</keyword>
<dbReference type="GO" id="GO:0032784">
    <property type="term" value="P:regulation of DNA-templated transcription elongation"/>
    <property type="evidence" value="ECO:0007669"/>
    <property type="project" value="InterPro"/>
</dbReference>
<dbReference type="Proteomes" id="UP000001683">
    <property type="component" value="Chromosome"/>
</dbReference>
<accession>B2A7T5</accession>
<name>B2A7T5_NATTJ</name>
<protein>
    <recommendedName>
        <fullName evidence="2">Transcription elongation factor GreA/GreB C-terminal domain-containing protein</fullName>
    </recommendedName>
</protein>
<reference evidence="3 4" key="2">
    <citation type="journal article" date="2011" name="J. Bacteriol.">
        <title>Complete genome sequence of the anaerobic, halophilic alkalithermophile Natranaerobius thermophilus JW/NM-WN-LF.</title>
        <authorList>
            <person name="Zhao B."/>
            <person name="Mesbah N.M."/>
            <person name="Dalin E."/>
            <person name="Goodwin L."/>
            <person name="Nolan M."/>
            <person name="Pitluck S."/>
            <person name="Chertkov O."/>
            <person name="Brettin T.S."/>
            <person name="Han J."/>
            <person name="Larimer F.W."/>
            <person name="Land M.L."/>
            <person name="Hauser L."/>
            <person name="Kyrpides N."/>
            <person name="Wiegel J."/>
        </authorList>
    </citation>
    <scope>NUCLEOTIDE SEQUENCE [LARGE SCALE GENOMIC DNA]</scope>
    <source>
        <strain evidence="4">ATCC BAA-1301 / DSM 18059 / JW/NM-WN-LF</strain>
    </source>
</reference>
<evidence type="ECO:0000313" key="3">
    <source>
        <dbReference type="EMBL" id="ACB84387.1"/>
    </source>
</evidence>
<dbReference type="InParanoid" id="B2A7T5"/>
<dbReference type="GO" id="GO:0003677">
    <property type="term" value="F:DNA binding"/>
    <property type="evidence" value="ECO:0007669"/>
    <property type="project" value="InterPro"/>
</dbReference>